<dbReference type="RefSeq" id="XP_017970413.1">
    <property type="nucleotide sequence ID" value="XM_018114924.1"/>
</dbReference>
<protein>
    <submittedName>
        <fullName evidence="3">Uncharacterized protein LOC108660667</fullName>
    </submittedName>
</protein>
<dbReference type="GeneID" id="108660667"/>
<dbReference type="InterPro" id="IPR021109">
    <property type="entry name" value="Peptidase_aspartic_dom_sf"/>
</dbReference>
<dbReference type="PANTHER" id="PTHR33067:SF31">
    <property type="entry name" value="RNA-DIRECTED DNA POLYMERASE"/>
    <property type="match status" value="1"/>
</dbReference>
<organism evidence="2 3">
    <name type="scientific">Theobroma cacao</name>
    <name type="common">Cacao</name>
    <name type="synonym">Cocoa</name>
    <dbReference type="NCBI Taxonomy" id="3641"/>
    <lineage>
        <taxon>Eukaryota</taxon>
        <taxon>Viridiplantae</taxon>
        <taxon>Streptophyta</taxon>
        <taxon>Embryophyta</taxon>
        <taxon>Tracheophyta</taxon>
        <taxon>Spermatophyta</taxon>
        <taxon>Magnoliopsida</taxon>
        <taxon>eudicotyledons</taxon>
        <taxon>Gunneridae</taxon>
        <taxon>Pentapetalae</taxon>
        <taxon>rosids</taxon>
        <taxon>malvids</taxon>
        <taxon>Malvales</taxon>
        <taxon>Malvaceae</taxon>
        <taxon>Byttnerioideae</taxon>
        <taxon>Theobroma</taxon>
    </lineage>
</organism>
<name>A0AB32VRH1_THECC</name>
<dbReference type="CDD" id="cd00303">
    <property type="entry name" value="retropepsin_like"/>
    <property type="match status" value="1"/>
</dbReference>
<evidence type="ECO:0000313" key="2">
    <source>
        <dbReference type="Proteomes" id="UP000694886"/>
    </source>
</evidence>
<feature type="compositionally biased region" description="Basic and acidic residues" evidence="1">
    <location>
        <begin position="1"/>
        <end position="11"/>
    </location>
</feature>
<reference evidence="3" key="2">
    <citation type="submission" date="2025-08" db="UniProtKB">
        <authorList>
            <consortium name="RefSeq"/>
        </authorList>
    </citation>
    <scope>IDENTIFICATION</scope>
</reference>
<feature type="region of interest" description="Disordered" evidence="1">
    <location>
        <begin position="1"/>
        <end position="55"/>
    </location>
</feature>
<dbReference type="Gene3D" id="2.40.70.10">
    <property type="entry name" value="Acid Proteases"/>
    <property type="match status" value="1"/>
</dbReference>
<proteinExistence type="predicted"/>
<evidence type="ECO:0000313" key="3">
    <source>
        <dbReference type="RefSeq" id="XP_017970413.1"/>
    </source>
</evidence>
<sequence>MSITLKSEKKVKNSVRQANLQDKPVENETMIEKVDKQIQNKETKTTLPPPPPFPQRLQKQKLDKHFQKFLKVFKKLHINNPFAEALEQNAIICADVSIMPLFVARRLGLKEIQCTTVTLQLVDRTMRHLCGIIEDVLLKVGKLYIPMDSIVLEMEEDQEVLIILGRLFLATVGAIINVKEGRKTFRVGEEAVESTIFNDLNTFPPQLYAIEWMQLIKVKVRKA</sequence>
<dbReference type="KEGG" id="tcc:108660667"/>
<dbReference type="PANTHER" id="PTHR33067">
    <property type="entry name" value="RNA-DIRECTED DNA POLYMERASE-RELATED"/>
    <property type="match status" value="1"/>
</dbReference>
<reference evidence="2" key="1">
    <citation type="journal article" date="1997" name="Nucleic Acids Res.">
        <title>tRNAscan-SE: a program for improved detection of transfer RNA genes in genomic sequence.</title>
        <authorList>
            <person name="Lowe T.M."/>
            <person name="Eddy S.R."/>
        </authorList>
    </citation>
    <scope>NUCLEOTIDE SEQUENCE [LARGE SCALE GENOMIC DNA]</scope>
    <source>
        <strain evidence="2">r\B97-61/B2</strain>
    </source>
</reference>
<evidence type="ECO:0000256" key="1">
    <source>
        <dbReference type="SAM" id="MobiDB-lite"/>
    </source>
</evidence>
<dbReference type="AlphaFoldDB" id="A0AB32VRH1"/>
<feature type="compositionally biased region" description="Basic and acidic residues" evidence="1">
    <location>
        <begin position="23"/>
        <end position="44"/>
    </location>
</feature>
<dbReference type="Gramene" id="Tc02v2_t018350.1">
    <property type="protein sequence ID" value="Tc02v2_p018350.1"/>
    <property type="gene ID" value="Tc02v2_g018350"/>
</dbReference>
<accession>A0AB32VRH1</accession>
<gene>
    <name evidence="3" type="primary">LOC108660667</name>
</gene>
<dbReference type="Proteomes" id="UP000694886">
    <property type="component" value="Chromosome 2"/>
</dbReference>